<feature type="region of interest" description="Disordered" evidence="3">
    <location>
        <begin position="52"/>
        <end position="71"/>
    </location>
</feature>
<dbReference type="InterPro" id="IPR050300">
    <property type="entry name" value="GDXG_lipolytic_enzyme"/>
</dbReference>
<evidence type="ECO:0000256" key="2">
    <source>
        <dbReference type="ARBA" id="ARBA00022801"/>
    </source>
</evidence>
<dbReference type="PANTHER" id="PTHR48081">
    <property type="entry name" value="AB HYDROLASE SUPERFAMILY PROTEIN C4A8.06C"/>
    <property type="match status" value="1"/>
</dbReference>
<sequence length="392" mass="41791">MTNSVRSIQYQIRCRLGVSEYQCATTPTVSHWNSCGLEHHSTFESGAVAAITSSGRSRREHNPDAAPIHPTRSRLDITEGRPMTNISETLSTAPGGAAGPDVLRDLYADWSEIMAATPDLTIRLLRSLFDEWHQPTVEPEGVTYREETVGGVPGIWCLPQGADESKVLLYTHGGGFAVGSAASHRKLAGHVAKALGAVSFVLDYRRAPEFQHPVQIEDGVAAFDALVANGIAPQDITTIGDSAGGNLAIAIALSLLEQGKQGPGSVIAFSPWLDMENKGETLATNNDTDALITPELLEGMIAGVLGDTIDPKTPLANPLYADFTGFPRLYITAGSVESLLDNATRLEKLAASAGVDVTLSIGEGQQHVYPFLAGRSALVDDEFAKLAAWYQK</sequence>
<evidence type="ECO:0000259" key="4">
    <source>
        <dbReference type="Pfam" id="PF07859"/>
    </source>
</evidence>
<dbReference type="AlphaFoldDB" id="Q6RXW2"/>
<dbReference type="Gene3D" id="3.40.50.1820">
    <property type="entry name" value="alpha/beta hydrolase"/>
    <property type="match status" value="1"/>
</dbReference>
<comment type="similarity">
    <text evidence="1">Belongs to the 'GDXG' lipolytic enzyme family.</text>
</comment>
<dbReference type="InterPro" id="IPR013094">
    <property type="entry name" value="AB_hydrolase_3"/>
</dbReference>
<dbReference type="InterPro" id="IPR029058">
    <property type="entry name" value="AB_hydrolase_fold"/>
</dbReference>
<dbReference type="GO" id="GO:0004806">
    <property type="term" value="F:triacylglycerol lipase activity"/>
    <property type="evidence" value="ECO:0007669"/>
    <property type="project" value="TreeGrafter"/>
</dbReference>
<evidence type="ECO:0000256" key="3">
    <source>
        <dbReference type="SAM" id="MobiDB-lite"/>
    </source>
</evidence>
<name>Q6RXW2_RHOS6</name>
<feature type="domain" description="Alpha/beta hydrolase fold-3" evidence="4">
    <location>
        <begin position="168"/>
        <end position="369"/>
    </location>
</feature>
<proteinExistence type="inferred from homology"/>
<accession>Q6RXW2</accession>
<protein>
    <submittedName>
        <fullName evidence="5">Caprolactone hydrolase</fullName>
    </submittedName>
</protein>
<dbReference type="EMBL" id="AY486161">
    <property type="protein sequence ID" value="AAR27823.1"/>
    <property type="molecule type" value="Genomic_DNA"/>
</dbReference>
<reference evidence="5" key="1">
    <citation type="submission" date="2003-11" db="EMBL/GenBank/DDBJ databases">
        <title>Cyclohexanone oxidation.</title>
        <authorList>
            <person name="Choi J.-H."/>
            <person name="Kim T.-K."/>
            <person name="Kim W.-C."/>
            <person name="Park K."/>
            <person name="Rhee I.-K."/>
        </authorList>
    </citation>
    <scope>NUCLEOTIDE SEQUENCE</scope>
    <source>
        <strain evidence="5">TK6</strain>
    </source>
</reference>
<dbReference type="SUPFAM" id="SSF53474">
    <property type="entry name" value="alpha/beta-Hydrolases"/>
    <property type="match status" value="1"/>
</dbReference>
<gene>
    <name evidence="5" type="primary">chnC</name>
</gene>
<dbReference type="ESTHER" id="9noca-q6rxw2">
    <property type="family name" value="Hormone-sensitive_lipase_like"/>
</dbReference>
<keyword evidence="2 5" id="KW-0378">Hydrolase</keyword>
<dbReference type="Pfam" id="PF07859">
    <property type="entry name" value="Abhydrolase_3"/>
    <property type="match status" value="1"/>
</dbReference>
<dbReference type="PANTHER" id="PTHR48081:SF30">
    <property type="entry name" value="ACETYL-HYDROLASE LIPR-RELATED"/>
    <property type="match status" value="1"/>
</dbReference>
<evidence type="ECO:0000313" key="5">
    <source>
        <dbReference type="EMBL" id="AAR27823.1"/>
    </source>
</evidence>
<organism evidence="5">
    <name type="scientific">Rhodococcus sp. (strain TK6)</name>
    <dbReference type="NCBI Taxonomy" id="249095"/>
    <lineage>
        <taxon>Bacteria</taxon>
        <taxon>Bacillati</taxon>
        <taxon>Actinomycetota</taxon>
        <taxon>Actinomycetes</taxon>
        <taxon>Mycobacteriales</taxon>
        <taxon>Nocardiaceae</taxon>
        <taxon>Rhodococcus</taxon>
    </lineage>
</organism>
<evidence type="ECO:0000256" key="1">
    <source>
        <dbReference type="ARBA" id="ARBA00010515"/>
    </source>
</evidence>
<dbReference type="SMR" id="Q6RXW2"/>